<comment type="caution">
    <text evidence="1">The sequence shown here is derived from an EMBL/GenBank/DDBJ whole genome shotgun (WGS) entry which is preliminary data.</text>
</comment>
<name>A0A644ZB51_9ZZZZ</name>
<sequence>MMKKSVPAAAVVFLVLLLPGILMCQPLEQVIDQKIILPGGDKTPYSVRELFMDIIVGSVSYQLNDGGLSSFALSSPGLAKGAALFHFEQQRKIAYKNYERALEYGSEADRKYYEGVIQRLEAAKVWISTGDGAPLRAALQNKQKGAVPQKKSPPSTVFKGSIMAAGVITNGVRGIPLRDNNVSLSLGLTPHGIPRCRGTVKIKIVNSTHADEWVDFFFDLQPGHPRGQDKSKTFSVFPSSCSWEGKGEITIRMNGRSWRWGQVRWQAMAANGTVTGSVWGFWNEMSNKVPFDFIMAMIPDELAFRATYYVSPRKSGLPAESQGGDDFS</sequence>
<accession>A0A644ZB51</accession>
<dbReference type="AlphaFoldDB" id="A0A644ZB51"/>
<reference evidence="1" key="1">
    <citation type="submission" date="2019-08" db="EMBL/GenBank/DDBJ databases">
        <authorList>
            <person name="Kucharzyk K."/>
            <person name="Murdoch R.W."/>
            <person name="Higgins S."/>
            <person name="Loffler F."/>
        </authorList>
    </citation>
    <scope>NUCLEOTIDE SEQUENCE</scope>
</reference>
<gene>
    <name evidence="1" type="ORF">SDC9_81704</name>
</gene>
<dbReference type="EMBL" id="VSSQ01007182">
    <property type="protein sequence ID" value="MPM35114.1"/>
    <property type="molecule type" value="Genomic_DNA"/>
</dbReference>
<organism evidence="1">
    <name type="scientific">bioreactor metagenome</name>
    <dbReference type="NCBI Taxonomy" id="1076179"/>
    <lineage>
        <taxon>unclassified sequences</taxon>
        <taxon>metagenomes</taxon>
        <taxon>ecological metagenomes</taxon>
    </lineage>
</organism>
<evidence type="ECO:0000313" key="1">
    <source>
        <dbReference type="EMBL" id="MPM35114.1"/>
    </source>
</evidence>
<proteinExistence type="predicted"/>
<protein>
    <submittedName>
        <fullName evidence="1">Uncharacterized protein</fullName>
    </submittedName>
</protein>